<name>A0AAE1JXA3_PETCI</name>
<dbReference type="PROSITE" id="PS51155">
    <property type="entry name" value="CHIT_BIND_RR_2"/>
    <property type="match status" value="1"/>
</dbReference>
<sequence length="285" mass="31468">MVGERGWPGKRRGRKADLTWVVLVSVVVGVYGYSHNPVQYHIQTDKGPDRYFRFQTYNGQYRKEKRLDDGTVLGTYGWVDAVGVLRLYDYIADAQGYRIVRRRTMKVAIPTPPPPTTTTTTTRAPPTRPPVGIQRVTFVQPSPATRPHTTSSAQVGGASTSQNRGTSSWGDRRRRPAKRPQLLRPHTQAQVANTAVVREESETKVEAAAGIGPGDLPAEGTFSINYDLGNQFHFEKILSDGTRVGKHGYVDPLGILRVSHYTAGAAGHTQRQESRWVGSRAPAAH</sequence>
<reference evidence="4" key="1">
    <citation type="submission" date="2023-10" db="EMBL/GenBank/DDBJ databases">
        <title>Genome assemblies of two species of porcelain crab, Petrolisthes cinctipes and Petrolisthes manimaculis (Anomura: Porcellanidae).</title>
        <authorList>
            <person name="Angst P."/>
        </authorList>
    </citation>
    <scope>NUCLEOTIDE SEQUENCE</scope>
    <source>
        <strain evidence="4">PB745_01</strain>
        <tissue evidence="4">Gill</tissue>
    </source>
</reference>
<evidence type="ECO:0000256" key="3">
    <source>
        <dbReference type="SAM" id="Phobius"/>
    </source>
</evidence>
<feature type="region of interest" description="Disordered" evidence="2">
    <location>
        <begin position="266"/>
        <end position="285"/>
    </location>
</feature>
<protein>
    <recommendedName>
        <fullName evidence="6">Cuticle protein 6</fullName>
    </recommendedName>
</protein>
<keyword evidence="3" id="KW-0812">Transmembrane</keyword>
<evidence type="ECO:0008006" key="6">
    <source>
        <dbReference type="Google" id="ProtNLM"/>
    </source>
</evidence>
<dbReference type="Proteomes" id="UP001286313">
    <property type="component" value="Unassembled WGS sequence"/>
</dbReference>
<keyword evidence="3" id="KW-0472">Membrane</keyword>
<feature type="region of interest" description="Disordered" evidence="2">
    <location>
        <begin position="108"/>
        <end position="192"/>
    </location>
</feature>
<dbReference type="PANTHER" id="PTHR10380">
    <property type="entry name" value="CUTICLE PROTEIN"/>
    <property type="match status" value="1"/>
</dbReference>
<dbReference type="EMBL" id="JAWQEG010005031">
    <property type="protein sequence ID" value="KAK3859419.1"/>
    <property type="molecule type" value="Genomic_DNA"/>
</dbReference>
<feature type="transmembrane region" description="Helical" evidence="3">
    <location>
        <begin position="18"/>
        <end position="34"/>
    </location>
</feature>
<dbReference type="Pfam" id="PF00379">
    <property type="entry name" value="Chitin_bind_4"/>
    <property type="match status" value="1"/>
</dbReference>
<evidence type="ECO:0000256" key="2">
    <source>
        <dbReference type="SAM" id="MobiDB-lite"/>
    </source>
</evidence>
<keyword evidence="5" id="KW-1185">Reference proteome</keyword>
<dbReference type="PANTHER" id="PTHR10380:SF206">
    <property type="entry name" value="GH27759P"/>
    <property type="match status" value="1"/>
</dbReference>
<evidence type="ECO:0000256" key="1">
    <source>
        <dbReference type="PROSITE-ProRule" id="PRU00497"/>
    </source>
</evidence>
<evidence type="ECO:0000313" key="4">
    <source>
        <dbReference type="EMBL" id="KAK3859419.1"/>
    </source>
</evidence>
<feature type="compositionally biased region" description="Polar residues" evidence="2">
    <location>
        <begin position="137"/>
        <end position="169"/>
    </location>
</feature>
<dbReference type="AlphaFoldDB" id="A0AAE1JXA3"/>
<accession>A0AAE1JXA3</accession>
<proteinExistence type="predicted"/>
<keyword evidence="1" id="KW-0193">Cuticle</keyword>
<gene>
    <name evidence="4" type="ORF">Pcinc_034464</name>
</gene>
<evidence type="ECO:0000313" key="5">
    <source>
        <dbReference type="Proteomes" id="UP001286313"/>
    </source>
</evidence>
<organism evidence="4 5">
    <name type="scientific">Petrolisthes cinctipes</name>
    <name type="common">Flat porcelain crab</name>
    <dbReference type="NCBI Taxonomy" id="88211"/>
    <lineage>
        <taxon>Eukaryota</taxon>
        <taxon>Metazoa</taxon>
        <taxon>Ecdysozoa</taxon>
        <taxon>Arthropoda</taxon>
        <taxon>Crustacea</taxon>
        <taxon>Multicrustacea</taxon>
        <taxon>Malacostraca</taxon>
        <taxon>Eumalacostraca</taxon>
        <taxon>Eucarida</taxon>
        <taxon>Decapoda</taxon>
        <taxon>Pleocyemata</taxon>
        <taxon>Anomura</taxon>
        <taxon>Galatheoidea</taxon>
        <taxon>Porcellanidae</taxon>
        <taxon>Petrolisthes</taxon>
    </lineage>
</organism>
<dbReference type="InterPro" id="IPR050468">
    <property type="entry name" value="Cuticle_Struct_Prot"/>
</dbReference>
<dbReference type="GO" id="GO:0008010">
    <property type="term" value="F:structural constituent of chitin-based larval cuticle"/>
    <property type="evidence" value="ECO:0007669"/>
    <property type="project" value="TreeGrafter"/>
</dbReference>
<dbReference type="GO" id="GO:0062129">
    <property type="term" value="C:chitin-based extracellular matrix"/>
    <property type="evidence" value="ECO:0007669"/>
    <property type="project" value="TreeGrafter"/>
</dbReference>
<dbReference type="InterPro" id="IPR000618">
    <property type="entry name" value="Insect_cuticle"/>
</dbReference>
<keyword evidence="3" id="KW-1133">Transmembrane helix</keyword>
<comment type="caution">
    <text evidence="4">The sequence shown here is derived from an EMBL/GenBank/DDBJ whole genome shotgun (WGS) entry which is preliminary data.</text>
</comment>